<dbReference type="GO" id="GO:0000160">
    <property type="term" value="P:phosphorelay signal transduction system"/>
    <property type="evidence" value="ECO:0007669"/>
    <property type="project" value="InterPro"/>
</dbReference>
<dbReference type="EMBL" id="UOGE01000112">
    <property type="protein sequence ID" value="VAX25924.1"/>
    <property type="molecule type" value="Genomic_DNA"/>
</dbReference>
<dbReference type="Gene3D" id="3.40.50.2300">
    <property type="match status" value="2"/>
</dbReference>
<dbReference type="PANTHER" id="PTHR44591">
    <property type="entry name" value="STRESS RESPONSE REGULATOR PROTEIN 1"/>
    <property type="match status" value="1"/>
</dbReference>
<name>A0A3B1CPR5_9ZZZZ</name>
<dbReference type="CDD" id="cd00156">
    <property type="entry name" value="REC"/>
    <property type="match status" value="1"/>
</dbReference>
<organism evidence="3">
    <name type="scientific">hydrothermal vent metagenome</name>
    <dbReference type="NCBI Taxonomy" id="652676"/>
    <lineage>
        <taxon>unclassified sequences</taxon>
        <taxon>metagenomes</taxon>
        <taxon>ecological metagenomes</taxon>
    </lineage>
</organism>
<keyword evidence="1" id="KW-0597">Phosphoprotein</keyword>
<protein>
    <recommendedName>
        <fullName evidence="2">Response regulatory domain-containing protein</fullName>
    </recommendedName>
</protein>
<reference evidence="3" key="1">
    <citation type="submission" date="2018-06" db="EMBL/GenBank/DDBJ databases">
        <authorList>
            <person name="Zhirakovskaya E."/>
        </authorList>
    </citation>
    <scope>NUCLEOTIDE SEQUENCE</scope>
</reference>
<dbReference type="InterPro" id="IPR050595">
    <property type="entry name" value="Bact_response_regulator"/>
</dbReference>
<dbReference type="SUPFAM" id="SSF52172">
    <property type="entry name" value="CheY-like"/>
    <property type="match status" value="2"/>
</dbReference>
<dbReference type="PROSITE" id="PS50110">
    <property type="entry name" value="RESPONSE_REGULATORY"/>
    <property type="match status" value="2"/>
</dbReference>
<accession>A0A3B1CPR5</accession>
<dbReference type="Pfam" id="PF00072">
    <property type="entry name" value="Response_reg"/>
    <property type="match status" value="2"/>
</dbReference>
<feature type="domain" description="Response regulatory" evidence="2">
    <location>
        <begin position="5"/>
        <end position="123"/>
    </location>
</feature>
<evidence type="ECO:0000256" key="1">
    <source>
        <dbReference type="ARBA" id="ARBA00022553"/>
    </source>
</evidence>
<dbReference type="SMART" id="SM00448">
    <property type="entry name" value="REC"/>
    <property type="match status" value="2"/>
</dbReference>
<sequence>MPEKHILVIDDDEQIRLLLKQTLESAGLAVTTTENGHEGLKLCREGVVDLVITDMLMPELDGISVIKNLKKINSKLPVIGISGGSMTLTTLDFIQMAQSNGADIAFAKPFDLLDILLEVNILLWDRYHQTSISPKSASPVMLIVDDDPQVREFLELILQPSSSQIITAGDTPSAQTLYEKHHPHLIFTDIHMPQSEDASQEQGFLFVRWIREKQKDEQVKVVALSGFLDGNLSGRLVALDCYPIQKPLDSSLGLKLIAYNLWRQYQLEARLRTLAMMYKARLSSQEEVVS</sequence>
<evidence type="ECO:0000259" key="2">
    <source>
        <dbReference type="PROSITE" id="PS50110"/>
    </source>
</evidence>
<evidence type="ECO:0000313" key="3">
    <source>
        <dbReference type="EMBL" id="VAX25924.1"/>
    </source>
</evidence>
<gene>
    <name evidence="3" type="ORF">MNBD_NITROSPINAE02-442</name>
</gene>
<dbReference type="PANTHER" id="PTHR44591:SF23">
    <property type="entry name" value="CHEY SUBFAMILY"/>
    <property type="match status" value="1"/>
</dbReference>
<dbReference type="InterPro" id="IPR011006">
    <property type="entry name" value="CheY-like_superfamily"/>
</dbReference>
<proteinExistence type="predicted"/>
<feature type="domain" description="Response regulatory" evidence="2">
    <location>
        <begin position="140"/>
        <end position="261"/>
    </location>
</feature>
<dbReference type="AlphaFoldDB" id="A0A3B1CPR5"/>
<dbReference type="InterPro" id="IPR001789">
    <property type="entry name" value="Sig_transdc_resp-reg_receiver"/>
</dbReference>